<dbReference type="STRING" id="460265.Mnod_5403"/>
<gene>
    <name evidence="1" type="ordered locus">Mnod_5403</name>
</gene>
<dbReference type="AlphaFoldDB" id="B8IMQ4"/>
<evidence type="ECO:0000313" key="2">
    <source>
        <dbReference type="Proteomes" id="UP000008207"/>
    </source>
</evidence>
<dbReference type="HOGENOM" id="CLU_1308942_0_0_5"/>
<evidence type="ECO:0000313" key="1">
    <source>
        <dbReference type="EMBL" id="ACL60247.1"/>
    </source>
</evidence>
<name>B8IMQ4_METNO</name>
<keyword evidence="2" id="KW-1185">Reference proteome</keyword>
<dbReference type="Proteomes" id="UP000008207">
    <property type="component" value="Chromosome"/>
</dbReference>
<accession>B8IMQ4</accession>
<reference evidence="1 2" key="1">
    <citation type="submission" date="2009-01" db="EMBL/GenBank/DDBJ databases">
        <title>Complete sequence of chromosome of Methylobacterium nodulans ORS 2060.</title>
        <authorList>
            <consortium name="US DOE Joint Genome Institute"/>
            <person name="Lucas S."/>
            <person name="Copeland A."/>
            <person name="Lapidus A."/>
            <person name="Glavina del Rio T."/>
            <person name="Dalin E."/>
            <person name="Tice H."/>
            <person name="Bruce D."/>
            <person name="Goodwin L."/>
            <person name="Pitluck S."/>
            <person name="Sims D."/>
            <person name="Brettin T."/>
            <person name="Detter J.C."/>
            <person name="Han C."/>
            <person name="Larimer F."/>
            <person name="Land M."/>
            <person name="Hauser L."/>
            <person name="Kyrpides N."/>
            <person name="Ivanova N."/>
            <person name="Marx C.J."/>
            <person name="Richardson P."/>
        </authorList>
    </citation>
    <scope>NUCLEOTIDE SEQUENCE [LARGE SCALE GENOMIC DNA]</scope>
    <source>
        <strain evidence="2">LMG 21967 / CNCM I-2342 / ORS 2060</strain>
    </source>
</reference>
<protein>
    <submittedName>
        <fullName evidence="1">Uncharacterized protein</fullName>
    </submittedName>
</protein>
<dbReference type="EMBL" id="CP001349">
    <property type="protein sequence ID" value="ACL60247.1"/>
    <property type="molecule type" value="Genomic_DNA"/>
</dbReference>
<organism evidence="1 2">
    <name type="scientific">Methylobacterium nodulans (strain LMG 21967 / CNCM I-2342 / ORS 2060)</name>
    <dbReference type="NCBI Taxonomy" id="460265"/>
    <lineage>
        <taxon>Bacteria</taxon>
        <taxon>Pseudomonadati</taxon>
        <taxon>Pseudomonadota</taxon>
        <taxon>Alphaproteobacteria</taxon>
        <taxon>Hyphomicrobiales</taxon>
        <taxon>Methylobacteriaceae</taxon>
        <taxon>Methylobacterium</taxon>
    </lineage>
</organism>
<proteinExistence type="predicted"/>
<sequence>MARPCTICAHPARAGIDAALRAGASLDDVVTQFSLPSRSALHRHRAGHLGRPVTFHLPPVAQHPQHQEAGLELPSAPADTSVVLDGLFDRALVQAQRRTLQDYARLMVDGLAHTYAAATAAGDLSVAVRALRELRGLLQFHVLVPVEKLKQAPGWVEPPIPRDPMAAMALLLMSPDGSAPAEEALEELEACWPGFTADWREGRKDPPNSF</sequence>
<dbReference type="KEGG" id="mno:Mnod_5403"/>